<dbReference type="Pfam" id="PF02836">
    <property type="entry name" value="Glyco_hydro_2_C"/>
    <property type="match status" value="1"/>
</dbReference>
<reference evidence="4" key="1">
    <citation type="submission" date="2022-11" db="EMBL/GenBank/DDBJ databases">
        <title>Marilongibacter aestuarii gen. nov., sp. nov., isolated from tidal flat sediment.</title>
        <authorList>
            <person name="Jiayan W."/>
        </authorList>
    </citation>
    <scope>NUCLEOTIDE SEQUENCE</scope>
    <source>
        <strain evidence="4">Z1-6</strain>
    </source>
</reference>
<dbReference type="PANTHER" id="PTHR42732">
    <property type="entry name" value="BETA-GALACTOSIDASE"/>
    <property type="match status" value="1"/>
</dbReference>
<dbReference type="GO" id="GO:0004553">
    <property type="term" value="F:hydrolase activity, hydrolyzing O-glycosyl compounds"/>
    <property type="evidence" value="ECO:0007669"/>
    <property type="project" value="InterPro"/>
</dbReference>
<dbReference type="Gene3D" id="2.60.120.260">
    <property type="entry name" value="Galactose-binding domain-like"/>
    <property type="match status" value="1"/>
</dbReference>
<dbReference type="EMBL" id="JAPOHD010000027">
    <property type="protein sequence ID" value="MCY1721129.1"/>
    <property type="molecule type" value="Genomic_DNA"/>
</dbReference>
<dbReference type="InterPro" id="IPR006103">
    <property type="entry name" value="Glyco_hydro_2_cat"/>
</dbReference>
<feature type="chain" id="PRO_5040998034" description="Glycoside hydrolase family 2 catalytic domain-containing protein" evidence="2">
    <location>
        <begin position="22"/>
        <end position="1075"/>
    </location>
</feature>
<feature type="domain" description="Glycoside hydrolase family 2 catalytic" evidence="3">
    <location>
        <begin position="302"/>
        <end position="520"/>
    </location>
</feature>
<proteinExistence type="inferred from homology"/>
<gene>
    <name evidence="4" type="ORF">OU798_12295</name>
</gene>
<organism evidence="4 5">
    <name type="scientific">Draconibacterium aestuarii</name>
    <dbReference type="NCBI Taxonomy" id="2998507"/>
    <lineage>
        <taxon>Bacteria</taxon>
        <taxon>Pseudomonadati</taxon>
        <taxon>Bacteroidota</taxon>
        <taxon>Bacteroidia</taxon>
        <taxon>Marinilabiliales</taxon>
        <taxon>Prolixibacteraceae</taxon>
        <taxon>Draconibacterium</taxon>
    </lineage>
</organism>
<protein>
    <recommendedName>
        <fullName evidence="3">Glycoside hydrolase family 2 catalytic domain-containing protein</fullName>
    </recommendedName>
</protein>
<comment type="similarity">
    <text evidence="1">Belongs to the glycosyl hydrolase 2 family.</text>
</comment>
<dbReference type="SUPFAM" id="SSF51445">
    <property type="entry name" value="(Trans)glycosidases"/>
    <property type="match status" value="1"/>
</dbReference>
<accession>A0A9X3F5U7</accession>
<dbReference type="SUPFAM" id="SSF49785">
    <property type="entry name" value="Galactose-binding domain-like"/>
    <property type="match status" value="1"/>
</dbReference>
<dbReference type="InterPro" id="IPR008979">
    <property type="entry name" value="Galactose-bd-like_sf"/>
</dbReference>
<dbReference type="Proteomes" id="UP001145087">
    <property type="component" value="Unassembled WGS sequence"/>
</dbReference>
<keyword evidence="5" id="KW-1185">Reference proteome</keyword>
<name>A0A9X3F5U7_9BACT</name>
<evidence type="ECO:0000259" key="3">
    <source>
        <dbReference type="Pfam" id="PF02836"/>
    </source>
</evidence>
<dbReference type="InterPro" id="IPR051913">
    <property type="entry name" value="GH2_Domain-Containing"/>
</dbReference>
<dbReference type="Gene3D" id="3.20.20.80">
    <property type="entry name" value="Glycosidases"/>
    <property type="match status" value="1"/>
</dbReference>
<dbReference type="GO" id="GO:0005975">
    <property type="term" value="P:carbohydrate metabolic process"/>
    <property type="evidence" value="ECO:0007669"/>
    <property type="project" value="InterPro"/>
</dbReference>
<sequence length="1075" mass="122445">MKTKISLSIFLFILNVTQVFAQNAINLSGKWQVNLDMQNELVVKYPAETITSGTVILPGSLAENGFGYKTSGSDFGILTPEYKYLGKAWYKKQIEIPKEWAGKDIEIFLERVLWESRIFVDGEELSKHDALGTPHLHKLGKISTGKHELSIQVDNEMIHNIGDKGHAYGEYTQSIWNGIVGRMELRAKDLISFQSVKVTSDIQNELLHIATDIYTEESSSLKLDYEIVSVSTNEVLFSGTQSDNIRRGKTSLEWPVKTEGKLTKWSEFTPEVYLLKLKLHSGEKVDSYETEFGYCQISHNGTKVLVNGTPVFLRGNLDCVHFPLTGYPSCDLNDWIRIFKTYKEYGLNHARFHSWCPPEAAFKAANRVGIYLQAEASIWIDWWMSTDMIERGRPEMDTKGHPTGLGHDAERDKFVIAEMNRVVDTYGNNPSFTMFCIGNELGNSDFNVMKQWVADLKEKDPRRLYAVSTARTITEVDDYCATHYIKDFGRTRGLNGSRTDWNFEDVYSKMDIPIIAHEIGQWPVYPRWSEIGKYKAVLKARNFEEFKRQAEKNGIATQADDFADASGALNQIMYKYETESFLRTPSCAGVQLLSMQDYQGQGEALIGWLDCFWESKGITTPEKFRQHFSETVPLLLFEKFVWENNEVFRAEVQLSHHSVEDLNGQVNWTVTDDPGNELAKGSFKKMTFGNGTLKNVGKIEFPLDKIKKATKLTIYLEVLNTEFCNEWDIWVFPSQPAEIEKNSIIVADELNAETFKKLNSGAKVLLQANQLGTNETSVKALFYPLYWSLTFFPGQGKTNIGLLLQDKHPAFNNFPTSFHSNWQWETISADAKGFILNELPHEYKPIAQPVDDFHRNNKVGSIFELKVGEGKLLVCGYNLKSEKPAARQLKQSLLEYMNSNDFNPGQAMDEKWLLKTFKSIPKAEKADLPEEFSKAILLVNAAKKVHNGSENIAWEPALDEVEIEENVTYRLTADGTWKENQNTAWHGNEMTLQLNCAEGMLGTLLVRFHDWNNKGRTGMLDFEGRKSKLDLHRGEGVWIKFHVMREDSNDGKLILKTKAETGGNLMITRIVLLKE</sequence>
<dbReference type="Gene3D" id="2.60.40.10">
    <property type="entry name" value="Immunoglobulins"/>
    <property type="match status" value="1"/>
</dbReference>
<keyword evidence="2" id="KW-0732">Signal</keyword>
<dbReference type="PANTHER" id="PTHR42732:SF1">
    <property type="entry name" value="BETA-MANNOSIDASE"/>
    <property type="match status" value="1"/>
</dbReference>
<evidence type="ECO:0000313" key="5">
    <source>
        <dbReference type="Proteomes" id="UP001145087"/>
    </source>
</evidence>
<comment type="caution">
    <text evidence="4">The sequence shown here is derived from an EMBL/GenBank/DDBJ whole genome shotgun (WGS) entry which is preliminary data.</text>
</comment>
<feature type="signal peptide" evidence="2">
    <location>
        <begin position="1"/>
        <end position="21"/>
    </location>
</feature>
<dbReference type="InterPro" id="IPR017853">
    <property type="entry name" value="GH"/>
</dbReference>
<dbReference type="AlphaFoldDB" id="A0A9X3F5U7"/>
<dbReference type="InterPro" id="IPR013783">
    <property type="entry name" value="Ig-like_fold"/>
</dbReference>
<evidence type="ECO:0000256" key="1">
    <source>
        <dbReference type="ARBA" id="ARBA00007401"/>
    </source>
</evidence>
<evidence type="ECO:0000256" key="2">
    <source>
        <dbReference type="SAM" id="SignalP"/>
    </source>
</evidence>
<evidence type="ECO:0000313" key="4">
    <source>
        <dbReference type="EMBL" id="MCY1721129.1"/>
    </source>
</evidence>
<dbReference type="RefSeq" id="WP_343333462.1">
    <property type="nucleotide sequence ID" value="NZ_JAPOHD010000027.1"/>
</dbReference>